<reference evidence="2" key="1">
    <citation type="journal article" date="2019" name="Int. J. Syst. Evol. Microbiol.">
        <title>The Global Catalogue of Microorganisms (GCM) 10K type strain sequencing project: providing services to taxonomists for standard genome sequencing and annotation.</title>
        <authorList>
            <consortium name="The Broad Institute Genomics Platform"/>
            <consortium name="The Broad Institute Genome Sequencing Center for Infectious Disease"/>
            <person name="Wu L."/>
            <person name="Ma J."/>
        </authorList>
    </citation>
    <scope>NUCLEOTIDE SEQUENCE [LARGE SCALE GENOMIC DNA]</scope>
    <source>
        <strain evidence="2">JCM 30331</strain>
    </source>
</reference>
<gene>
    <name evidence="1" type="ORF">GCM10008955_24240</name>
</gene>
<dbReference type="RefSeq" id="WP_189008853.1">
    <property type="nucleotide sequence ID" value="NZ_BMPP01000009.1"/>
</dbReference>
<protein>
    <submittedName>
        <fullName evidence="1">Uncharacterized protein</fullName>
    </submittedName>
</protein>
<name>A0ABQ2EWF7_9DEIO</name>
<evidence type="ECO:0000313" key="1">
    <source>
        <dbReference type="EMBL" id="GGK29595.1"/>
    </source>
</evidence>
<sequence length="108" mass="12170">MQLSFSGPDFDPPESEQYLNIAMGRQVAGLDTWLRDQGWFGPLGSATLLTAEEVRQQCARFLALPLDAPQLDISWIERGWCLKDEASDATFFGVGQGRWLAWNWFTTA</sequence>
<evidence type="ECO:0000313" key="2">
    <source>
        <dbReference type="Proteomes" id="UP000647587"/>
    </source>
</evidence>
<accession>A0ABQ2EWF7</accession>
<keyword evidence="2" id="KW-1185">Reference proteome</keyword>
<dbReference type="Proteomes" id="UP000647587">
    <property type="component" value="Unassembled WGS sequence"/>
</dbReference>
<organism evidence="1 2">
    <name type="scientific">Deinococcus malanensis</name>
    <dbReference type="NCBI Taxonomy" id="1706855"/>
    <lineage>
        <taxon>Bacteria</taxon>
        <taxon>Thermotogati</taxon>
        <taxon>Deinococcota</taxon>
        <taxon>Deinococci</taxon>
        <taxon>Deinococcales</taxon>
        <taxon>Deinococcaceae</taxon>
        <taxon>Deinococcus</taxon>
    </lineage>
</organism>
<comment type="caution">
    <text evidence="1">The sequence shown here is derived from an EMBL/GenBank/DDBJ whole genome shotgun (WGS) entry which is preliminary data.</text>
</comment>
<proteinExistence type="predicted"/>
<dbReference type="EMBL" id="BMPP01000009">
    <property type="protein sequence ID" value="GGK29595.1"/>
    <property type="molecule type" value="Genomic_DNA"/>
</dbReference>